<name>A0AAE0BM47_9CHLO</name>
<reference evidence="2 3" key="1">
    <citation type="journal article" date="2015" name="Genome Biol. Evol.">
        <title>Comparative Genomics of a Bacterivorous Green Alga Reveals Evolutionary Causalities and Consequences of Phago-Mixotrophic Mode of Nutrition.</title>
        <authorList>
            <person name="Burns J.A."/>
            <person name="Paasch A."/>
            <person name="Narechania A."/>
            <person name="Kim E."/>
        </authorList>
    </citation>
    <scope>NUCLEOTIDE SEQUENCE [LARGE SCALE GENOMIC DNA]</scope>
    <source>
        <strain evidence="2 3">PLY_AMNH</strain>
    </source>
</reference>
<keyword evidence="3" id="KW-1185">Reference proteome</keyword>
<feature type="non-terminal residue" evidence="2">
    <location>
        <position position="1"/>
    </location>
</feature>
<accession>A0AAE0BM47</accession>
<dbReference type="InterPro" id="IPR006869">
    <property type="entry name" value="DUF547"/>
</dbReference>
<dbReference type="Pfam" id="PF04784">
    <property type="entry name" value="DUF547"/>
    <property type="match status" value="1"/>
</dbReference>
<dbReference type="Proteomes" id="UP001190700">
    <property type="component" value="Unassembled WGS sequence"/>
</dbReference>
<protein>
    <recommendedName>
        <fullName evidence="1">DUF547 domain-containing protein</fullName>
    </recommendedName>
</protein>
<comment type="caution">
    <text evidence="2">The sequence shown here is derived from an EMBL/GenBank/DDBJ whole genome shotgun (WGS) entry which is preliminary data.</text>
</comment>
<organism evidence="2 3">
    <name type="scientific">Cymbomonas tetramitiformis</name>
    <dbReference type="NCBI Taxonomy" id="36881"/>
    <lineage>
        <taxon>Eukaryota</taxon>
        <taxon>Viridiplantae</taxon>
        <taxon>Chlorophyta</taxon>
        <taxon>Pyramimonadophyceae</taxon>
        <taxon>Pyramimonadales</taxon>
        <taxon>Pyramimonadaceae</taxon>
        <taxon>Cymbomonas</taxon>
    </lineage>
</organism>
<sequence length="287" mass="32518">GCSVDYEALAVSEKFKEYGASSAEFQKFDLLSISFNVKICFFINLYNALVIHGFAVIGPPTTVYQRLYFYNHTCYSIGGMMYSLNDIEHGILRGNLKPHGSCRRMFSAQDPRLQSAVVVWDPRIHFALVRGTRSCPRLQVYEPEELDTMLNAATAEFCEHQVQVTPIADAEGPAFNTYSVKQLKEFLAQHEVDFSGMLEKSDFITACSNIAVPRAGNGQPAKTKVHLARIFEWFRDDFGSTDQELLSWLVKHVSPPKASLLTSAIQAEDYIITFEKFDWSLNKWQKT</sequence>
<feature type="domain" description="DUF547" evidence="1">
    <location>
        <begin position="36"/>
        <end position="157"/>
    </location>
</feature>
<dbReference type="AlphaFoldDB" id="A0AAE0BM47"/>
<dbReference type="PANTHER" id="PTHR46361">
    <property type="entry name" value="ELECTRON CARRIER/ PROTEIN DISULFIDE OXIDOREDUCTASE"/>
    <property type="match status" value="1"/>
</dbReference>
<evidence type="ECO:0000313" key="3">
    <source>
        <dbReference type="Proteomes" id="UP001190700"/>
    </source>
</evidence>
<evidence type="ECO:0000313" key="2">
    <source>
        <dbReference type="EMBL" id="KAK3239056.1"/>
    </source>
</evidence>
<proteinExistence type="predicted"/>
<gene>
    <name evidence="2" type="ORF">CYMTET_50985</name>
</gene>
<dbReference type="EMBL" id="LGRX02034037">
    <property type="protein sequence ID" value="KAK3239056.1"/>
    <property type="molecule type" value="Genomic_DNA"/>
</dbReference>
<evidence type="ECO:0000259" key="1">
    <source>
        <dbReference type="Pfam" id="PF04784"/>
    </source>
</evidence>
<dbReference type="PANTHER" id="PTHR46361:SF3">
    <property type="entry name" value="ELECTRON CARRIER_ PROTEIN DISULFIDE OXIDOREDUCTASE"/>
    <property type="match status" value="1"/>
</dbReference>